<dbReference type="OrthoDB" id="931961at2759"/>
<organism evidence="8 9">
    <name type="scientific">Gossypium barbadense</name>
    <name type="common">Sea Island cotton</name>
    <name type="synonym">Hibiscus barbadensis</name>
    <dbReference type="NCBI Taxonomy" id="3634"/>
    <lineage>
        <taxon>Eukaryota</taxon>
        <taxon>Viridiplantae</taxon>
        <taxon>Streptophyta</taxon>
        <taxon>Embryophyta</taxon>
        <taxon>Tracheophyta</taxon>
        <taxon>Spermatophyta</taxon>
        <taxon>Magnoliopsida</taxon>
        <taxon>eudicotyledons</taxon>
        <taxon>Gunneridae</taxon>
        <taxon>Pentapetalae</taxon>
        <taxon>rosids</taxon>
        <taxon>malvids</taxon>
        <taxon>Malvales</taxon>
        <taxon>Malvaceae</taxon>
        <taxon>Malvoideae</taxon>
        <taxon>Gossypium</taxon>
    </lineage>
</organism>
<dbReference type="Proteomes" id="UP000239757">
    <property type="component" value="Unassembled WGS sequence"/>
</dbReference>
<evidence type="ECO:0000256" key="3">
    <source>
        <dbReference type="ARBA" id="ARBA00022679"/>
    </source>
</evidence>
<comment type="pathway">
    <text evidence="2">Protein modification; protein ubiquitination.</text>
</comment>
<reference evidence="8 9" key="1">
    <citation type="submission" date="2015-01" db="EMBL/GenBank/DDBJ databases">
        <title>Genome of allotetraploid Gossypium barbadense reveals genomic plasticity and fiber elongation in cotton evolution.</title>
        <authorList>
            <person name="Chen X."/>
            <person name="Liu X."/>
            <person name="Zhao B."/>
            <person name="Zheng H."/>
            <person name="Hu Y."/>
            <person name="Lu G."/>
            <person name="Yang C."/>
            <person name="Chen J."/>
            <person name="Shan C."/>
            <person name="Zhang L."/>
            <person name="Zhou Y."/>
            <person name="Wang L."/>
            <person name="Guo W."/>
            <person name="Bai Y."/>
            <person name="Ruan J."/>
            <person name="Shangguan X."/>
            <person name="Mao Y."/>
            <person name="Jiang J."/>
            <person name="Zhu Y."/>
            <person name="Lei J."/>
            <person name="Kang H."/>
            <person name="Chen S."/>
            <person name="He X."/>
            <person name="Wang R."/>
            <person name="Wang Y."/>
            <person name="Chen J."/>
            <person name="Wang L."/>
            <person name="Yu S."/>
            <person name="Wang B."/>
            <person name="Wei J."/>
            <person name="Song S."/>
            <person name="Lu X."/>
            <person name="Gao Z."/>
            <person name="Gu W."/>
            <person name="Deng X."/>
            <person name="Ma D."/>
            <person name="Wang S."/>
            <person name="Liang W."/>
            <person name="Fang L."/>
            <person name="Cai C."/>
            <person name="Zhu X."/>
            <person name="Zhou B."/>
            <person name="Zhang Y."/>
            <person name="Chen Z."/>
            <person name="Xu S."/>
            <person name="Zhu R."/>
            <person name="Wang S."/>
            <person name="Zhang T."/>
            <person name="Zhao G."/>
        </authorList>
    </citation>
    <scope>NUCLEOTIDE SEQUENCE [LARGE SCALE GENOMIC DNA]</scope>
    <source>
        <strain evidence="9">cv. Xinhai21</strain>
        <tissue evidence="8">Leaf</tissue>
    </source>
</reference>
<dbReference type="PROSITE" id="PS50127">
    <property type="entry name" value="UBC_2"/>
    <property type="match status" value="2"/>
</dbReference>
<feature type="domain" description="UBC core" evidence="7">
    <location>
        <begin position="149"/>
        <end position="295"/>
    </location>
</feature>
<evidence type="ECO:0000259" key="7">
    <source>
        <dbReference type="PROSITE" id="PS50127"/>
    </source>
</evidence>
<dbReference type="Gene3D" id="3.10.110.10">
    <property type="entry name" value="Ubiquitin Conjugating Enzyme"/>
    <property type="match status" value="2"/>
</dbReference>
<dbReference type="GO" id="GO:0061631">
    <property type="term" value="F:ubiquitin conjugating enzyme activity"/>
    <property type="evidence" value="ECO:0007669"/>
    <property type="project" value="UniProtKB-EC"/>
</dbReference>
<dbReference type="AlphaFoldDB" id="A0A2P5WJ47"/>
<dbReference type="InterPro" id="IPR000608">
    <property type="entry name" value="UBC"/>
</dbReference>
<dbReference type="PANTHER" id="PTHR24068">
    <property type="entry name" value="UBIQUITIN-CONJUGATING ENZYME E2"/>
    <property type="match status" value="1"/>
</dbReference>
<comment type="catalytic activity">
    <reaction evidence="1">
        <text>S-ubiquitinyl-[E1 ubiquitin-activating enzyme]-L-cysteine + [E2 ubiquitin-conjugating enzyme]-L-cysteine = [E1 ubiquitin-activating enzyme]-L-cysteine + S-ubiquitinyl-[E2 ubiquitin-conjugating enzyme]-L-cysteine.</text>
        <dbReference type="EC" id="2.3.2.23"/>
    </reaction>
</comment>
<evidence type="ECO:0000313" key="8">
    <source>
        <dbReference type="EMBL" id="PPR91112.1"/>
    </source>
</evidence>
<dbReference type="InterPro" id="IPR016135">
    <property type="entry name" value="UBQ-conjugating_enzyme/RWD"/>
</dbReference>
<dbReference type="SUPFAM" id="SSF54495">
    <property type="entry name" value="UBC-like"/>
    <property type="match status" value="2"/>
</dbReference>
<keyword evidence="4" id="KW-0547">Nucleotide-binding</keyword>
<keyword evidence="6" id="KW-0067">ATP-binding</keyword>
<evidence type="ECO:0000256" key="2">
    <source>
        <dbReference type="ARBA" id="ARBA00004906"/>
    </source>
</evidence>
<proteinExistence type="predicted"/>
<dbReference type="Pfam" id="PF00179">
    <property type="entry name" value="UQ_con"/>
    <property type="match status" value="2"/>
</dbReference>
<feature type="domain" description="UBC core" evidence="7">
    <location>
        <begin position="1"/>
        <end position="147"/>
    </location>
</feature>
<evidence type="ECO:0000256" key="6">
    <source>
        <dbReference type="ARBA" id="ARBA00022840"/>
    </source>
</evidence>
<evidence type="ECO:0000256" key="4">
    <source>
        <dbReference type="ARBA" id="ARBA00022741"/>
    </source>
</evidence>
<dbReference type="SMART" id="SM00212">
    <property type="entry name" value="UBCc"/>
    <property type="match status" value="2"/>
</dbReference>
<sequence length="302" mass="34269">MASKRILKEFKDLQKGPPDFCSLAPDNEDMFIWRATMPGPRDSPYEGGKFELIIHFPPDYPYKPPKVAFRNKIFHPNINRNGSIGIDILKDKWSPALTISKVLLSIYSILGAPMLNDPLEENIANMYKTDRSQYETVARNWTQKYAMGPAYETISKELKGLERCPPSFGSAGPVDGDMFHWHAAILDLRNSPYDGGLFKVDIQFPLQYPLEPPKVVFRTKIFHPNIDTNGSIGLDILKDRWSANLTISQVLHSICSLLKNPNPDAPLVSETANMYKTDRSKYDTTARSWTQNLDTGLELSFR</sequence>
<evidence type="ECO:0000256" key="5">
    <source>
        <dbReference type="ARBA" id="ARBA00022786"/>
    </source>
</evidence>
<accession>A0A2P5WJ47</accession>
<dbReference type="FunFam" id="3.10.110.10:FF:000101">
    <property type="entry name" value="Ubiquitin-conjugating enzyme E2 D2"/>
    <property type="match status" value="2"/>
</dbReference>
<keyword evidence="5" id="KW-0833">Ubl conjugation pathway</keyword>
<gene>
    <name evidence="8" type="ORF">GOBAR_AA29585</name>
</gene>
<name>A0A2P5WJ47_GOSBA</name>
<dbReference type="GO" id="GO:0005524">
    <property type="term" value="F:ATP binding"/>
    <property type="evidence" value="ECO:0007669"/>
    <property type="project" value="UniProtKB-KW"/>
</dbReference>
<evidence type="ECO:0000256" key="1">
    <source>
        <dbReference type="ARBA" id="ARBA00000485"/>
    </source>
</evidence>
<protein>
    <recommendedName>
        <fullName evidence="7">UBC core domain-containing protein</fullName>
    </recommendedName>
</protein>
<evidence type="ECO:0000313" key="9">
    <source>
        <dbReference type="Proteomes" id="UP000239757"/>
    </source>
</evidence>
<dbReference type="EMBL" id="KZ667429">
    <property type="protein sequence ID" value="PPR91112.1"/>
    <property type="molecule type" value="Genomic_DNA"/>
</dbReference>
<keyword evidence="3" id="KW-0808">Transferase</keyword>